<proteinExistence type="predicted"/>
<dbReference type="KEGG" id="lpil:LIP_2847"/>
<keyword evidence="2" id="KW-1185">Reference proteome</keyword>
<evidence type="ECO:0000313" key="1">
    <source>
        <dbReference type="EMBL" id="BAS28676.1"/>
    </source>
</evidence>
<dbReference type="Proteomes" id="UP000065807">
    <property type="component" value="Chromosome"/>
</dbReference>
<organism evidence="1 2">
    <name type="scientific">Limnochorda pilosa</name>
    <dbReference type="NCBI Taxonomy" id="1555112"/>
    <lineage>
        <taxon>Bacteria</taxon>
        <taxon>Bacillati</taxon>
        <taxon>Bacillota</taxon>
        <taxon>Limnochordia</taxon>
        <taxon>Limnochordales</taxon>
        <taxon>Limnochordaceae</taxon>
        <taxon>Limnochorda</taxon>
    </lineage>
</organism>
<sequence>MRRCCERTAALGTTTHTYADPGGYVATLTLSGGMTITLSPPSDDADALEPAPEAYPLFTKAASTSMWWCWRTAPAPWCRGW</sequence>
<protein>
    <submittedName>
        <fullName evidence="1">Uncharacterized protein</fullName>
    </submittedName>
</protein>
<gene>
    <name evidence="1" type="ORF">LIP_2847</name>
</gene>
<dbReference type="AlphaFoldDB" id="A0A0K2SNK5"/>
<evidence type="ECO:0000313" key="2">
    <source>
        <dbReference type="Proteomes" id="UP000065807"/>
    </source>
</evidence>
<dbReference type="EMBL" id="AP014924">
    <property type="protein sequence ID" value="BAS28676.1"/>
    <property type="molecule type" value="Genomic_DNA"/>
</dbReference>
<name>A0A0K2SNK5_LIMPI</name>
<reference evidence="2" key="2">
    <citation type="journal article" date="2016" name="Int. J. Syst. Evol. Microbiol.">
        <title>Complete genome sequence and cell structure of Limnochorda pilosa, a Gram-negative spore-former within the phylum Firmicutes.</title>
        <authorList>
            <person name="Watanabe M."/>
            <person name="Kojima H."/>
            <person name="Fukui M."/>
        </authorList>
    </citation>
    <scope>NUCLEOTIDE SEQUENCE [LARGE SCALE GENOMIC DNA]</scope>
    <source>
        <strain evidence="2">HC45</strain>
    </source>
</reference>
<reference evidence="2" key="1">
    <citation type="submission" date="2015-07" db="EMBL/GenBank/DDBJ databases">
        <title>Complete genome sequence and phylogenetic analysis of Limnochorda pilosa.</title>
        <authorList>
            <person name="Watanabe M."/>
            <person name="Kojima H."/>
            <person name="Fukui M."/>
        </authorList>
    </citation>
    <scope>NUCLEOTIDE SEQUENCE [LARGE SCALE GENOMIC DNA]</scope>
    <source>
        <strain evidence="2">HC45</strain>
    </source>
</reference>
<accession>A0A0K2SNK5</accession>
<dbReference type="STRING" id="1555112.LIP_2847"/>